<evidence type="ECO:0000256" key="3">
    <source>
        <dbReference type="ARBA" id="ARBA00022989"/>
    </source>
</evidence>
<organism evidence="7 8">
    <name type="scientific">Patella caerulea</name>
    <name type="common">Rayed Mediterranean limpet</name>
    <dbReference type="NCBI Taxonomy" id="87958"/>
    <lineage>
        <taxon>Eukaryota</taxon>
        <taxon>Metazoa</taxon>
        <taxon>Spiralia</taxon>
        <taxon>Lophotrochozoa</taxon>
        <taxon>Mollusca</taxon>
        <taxon>Gastropoda</taxon>
        <taxon>Patellogastropoda</taxon>
        <taxon>Patelloidea</taxon>
        <taxon>Patellidae</taxon>
        <taxon>Patella</taxon>
    </lineage>
</organism>
<feature type="transmembrane region" description="Helical" evidence="5">
    <location>
        <begin position="387"/>
        <end position="405"/>
    </location>
</feature>
<dbReference type="EMBL" id="JAZGQO010000003">
    <property type="protein sequence ID" value="KAK6189122.1"/>
    <property type="molecule type" value="Genomic_DNA"/>
</dbReference>
<feature type="transmembrane region" description="Helical" evidence="5">
    <location>
        <begin position="439"/>
        <end position="465"/>
    </location>
</feature>
<dbReference type="SUPFAM" id="SSF103473">
    <property type="entry name" value="MFS general substrate transporter"/>
    <property type="match status" value="1"/>
</dbReference>
<evidence type="ECO:0000256" key="1">
    <source>
        <dbReference type="ARBA" id="ARBA00004141"/>
    </source>
</evidence>
<dbReference type="AlphaFoldDB" id="A0AAN8K679"/>
<feature type="transmembrane region" description="Helical" evidence="5">
    <location>
        <begin position="477"/>
        <end position="496"/>
    </location>
</feature>
<reference evidence="7 8" key="1">
    <citation type="submission" date="2024-01" db="EMBL/GenBank/DDBJ databases">
        <title>The genome of the rayed Mediterranean limpet Patella caerulea (Linnaeus, 1758).</title>
        <authorList>
            <person name="Anh-Thu Weber A."/>
            <person name="Halstead-Nussloch G."/>
        </authorList>
    </citation>
    <scope>NUCLEOTIDE SEQUENCE [LARGE SCALE GENOMIC DNA]</scope>
    <source>
        <strain evidence="7">AATW-2023a</strain>
        <tissue evidence="7">Whole specimen</tissue>
    </source>
</reference>
<keyword evidence="3 5" id="KW-1133">Transmembrane helix</keyword>
<dbReference type="GO" id="GO:0016020">
    <property type="term" value="C:membrane"/>
    <property type="evidence" value="ECO:0007669"/>
    <property type="project" value="UniProtKB-SubCell"/>
</dbReference>
<feature type="transmembrane region" description="Helical" evidence="5">
    <location>
        <begin position="162"/>
        <end position="187"/>
    </location>
</feature>
<dbReference type="GO" id="GO:0022857">
    <property type="term" value="F:transmembrane transporter activity"/>
    <property type="evidence" value="ECO:0007669"/>
    <property type="project" value="InterPro"/>
</dbReference>
<evidence type="ECO:0000256" key="2">
    <source>
        <dbReference type="ARBA" id="ARBA00022692"/>
    </source>
</evidence>
<evidence type="ECO:0000256" key="5">
    <source>
        <dbReference type="SAM" id="Phobius"/>
    </source>
</evidence>
<comment type="caution">
    <text evidence="7">The sequence shown here is derived from an EMBL/GenBank/DDBJ whole genome shotgun (WGS) entry which is preliminary data.</text>
</comment>
<evidence type="ECO:0000313" key="8">
    <source>
        <dbReference type="Proteomes" id="UP001347796"/>
    </source>
</evidence>
<dbReference type="PROSITE" id="PS50850">
    <property type="entry name" value="MFS"/>
    <property type="match status" value="1"/>
</dbReference>
<feature type="transmembrane region" description="Helical" evidence="5">
    <location>
        <begin position="217"/>
        <end position="240"/>
    </location>
</feature>
<dbReference type="Proteomes" id="UP001347796">
    <property type="component" value="Unassembled WGS sequence"/>
</dbReference>
<accession>A0AAN8K679</accession>
<keyword evidence="4 5" id="KW-0472">Membrane</keyword>
<keyword evidence="2 5" id="KW-0812">Transmembrane</keyword>
<name>A0AAN8K679_PATCE</name>
<feature type="transmembrane region" description="Helical" evidence="5">
    <location>
        <begin position="502"/>
        <end position="525"/>
    </location>
</feature>
<sequence>MAVKGTEVDTVLNALGGKGLYQRVHHLLMALTSFSAMYQLLDMIFIGRVIPHECSAPPNGTDITIPEVELSPSNYTVEYGQCNIYIKYNTTISINTEHTLPCLYGMTYTERKDASIVSEFDLVCERGALGDLPQTLLILGQATGALVLPFFSDRYGRKPTNIISHAGILGIGVATAFSNSYIMFAILRLLMGIVQQGVVLTSATYTIEVYPTLYRRYVGIIGTVVRGICLVSMTPFGYFLRMESWRTQQLAFCSVSLYIIIEVIFLDESLRWLIANGKYDKALKNVKKAAKWNKVDVNMVVDKFNELVGWQTLIIPKPEKANELLLNEGETKPLEKIEKYSLLDILKRKKLALNTFILWYLWCTAALSYFGLFFTSSSLVGDKYLNFFLYALMEFPAGIIFVLIIDRFGRKKTLATFFTLCGTGMILATIIKVTSDSYAASICITILSLVGKLGAGGAFSACFFYTPEIFPTNLRNVGLGSASIAARVGGMLGPFSRLLAEHIAWGPGAVFGGCNLLATLLITILPETKGKELPQTMAEVKLLYKKIPDDSTDKKTKIFTVDSSDL</sequence>
<dbReference type="Pfam" id="PF00083">
    <property type="entry name" value="Sugar_tr"/>
    <property type="match status" value="1"/>
</dbReference>
<dbReference type="Gene3D" id="1.20.1250.20">
    <property type="entry name" value="MFS general substrate transporter like domains"/>
    <property type="match status" value="1"/>
</dbReference>
<protein>
    <recommendedName>
        <fullName evidence="6">Major facilitator superfamily (MFS) profile domain-containing protein</fullName>
    </recommendedName>
</protein>
<evidence type="ECO:0000259" key="6">
    <source>
        <dbReference type="PROSITE" id="PS50850"/>
    </source>
</evidence>
<proteinExistence type="predicted"/>
<gene>
    <name evidence="7" type="ORF">SNE40_005160</name>
</gene>
<keyword evidence="8" id="KW-1185">Reference proteome</keyword>
<comment type="subcellular location">
    <subcellularLocation>
        <location evidence="1">Membrane</location>
        <topology evidence="1">Multi-pass membrane protein</topology>
    </subcellularLocation>
</comment>
<dbReference type="InterPro" id="IPR020846">
    <property type="entry name" value="MFS_dom"/>
</dbReference>
<evidence type="ECO:0000256" key="4">
    <source>
        <dbReference type="ARBA" id="ARBA00023136"/>
    </source>
</evidence>
<dbReference type="InterPro" id="IPR005828">
    <property type="entry name" value="MFS_sugar_transport-like"/>
</dbReference>
<dbReference type="PANTHER" id="PTHR24064">
    <property type="entry name" value="SOLUTE CARRIER FAMILY 22 MEMBER"/>
    <property type="match status" value="1"/>
</dbReference>
<feature type="domain" description="Major facilitator superfamily (MFS) profile" evidence="6">
    <location>
        <begin position="28"/>
        <end position="530"/>
    </location>
</feature>
<evidence type="ECO:0000313" key="7">
    <source>
        <dbReference type="EMBL" id="KAK6189122.1"/>
    </source>
</evidence>
<feature type="transmembrane region" description="Helical" evidence="5">
    <location>
        <begin position="351"/>
        <end position="375"/>
    </location>
</feature>
<dbReference type="InterPro" id="IPR036259">
    <property type="entry name" value="MFS_trans_sf"/>
</dbReference>
<feature type="transmembrane region" description="Helical" evidence="5">
    <location>
        <begin position="414"/>
        <end position="433"/>
    </location>
</feature>